<gene>
    <name evidence="1" type="ORF">A33I_07790</name>
</gene>
<dbReference type="RefSeq" id="WP_022627281.1">
    <property type="nucleotide sequence ID" value="NZ_ATAE01000008.1"/>
</dbReference>
<dbReference type="PATRIC" id="fig|1188261.3.peg.952"/>
<name>U6SRT2_9BACI</name>
<proteinExistence type="predicted"/>
<accession>U6SRT2</accession>
<dbReference type="AlphaFoldDB" id="U6SRT2"/>
<protein>
    <submittedName>
        <fullName evidence="1">Uncharacterized protein</fullName>
    </submittedName>
</protein>
<sequence length="82" mass="9490">MKSFDDVIINDERYLGLGFFNEVSSAIVIESDELISLFKKMKLDGEYIYNVDFVKKNEIIASYKGKYIVDHINNIEAELFSV</sequence>
<keyword evidence="2" id="KW-1185">Reference proteome</keyword>
<dbReference type="Proteomes" id="UP000017170">
    <property type="component" value="Unassembled WGS sequence"/>
</dbReference>
<evidence type="ECO:0000313" key="1">
    <source>
        <dbReference type="EMBL" id="ERN54318.1"/>
    </source>
</evidence>
<organism evidence="1 2">
    <name type="scientific">Alkalihalophilus marmarensis DSM 21297</name>
    <dbReference type="NCBI Taxonomy" id="1188261"/>
    <lineage>
        <taxon>Bacteria</taxon>
        <taxon>Bacillati</taxon>
        <taxon>Bacillota</taxon>
        <taxon>Bacilli</taxon>
        <taxon>Bacillales</taxon>
        <taxon>Bacillaceae</taxon>
        <taxon>Alkalihalophilus</taxon>
    </lineage>
</organism>
<dbReference type="EMBL" id="ATAE01000008">
    <property type="protein sequence ID" value="ERN54318.1"/>
    <property type="molecule type" value="Genomic_DNA"/>
</dbReference>
<reference evidence="1 2" key="1">
    <citation type="journal article" date="2013" name="Genome Announc.">
        <title>Genome Sequence of the Extreme Obligate Alkaliphile Bacillus marmarensis Strain DSM 21297.</title>
        <authorList>
            <person name="Wernick D.G."/>
            <person name="Choi K.Y."/>
            <person name="Tat C.A."/>
            <person name="Lafontaine Rivera J.G."/>
            <person name="Liao J.C."/>
        </authorList>
    </citation>
    <scope>NUCLEOTIDE SEQUENCE [LARGE SCALE GENOMIC DNA]</scope>
    <source>
        <strain evidence="1 2">DSM 21297</strain>
    </source>
</reference>
<comment type="caution">
    <text evidence="1">The sequence shown here is derived from an EMBL/GenBank/DDBJ whole genome shotgun (WGS) entry which is preliminary data.</text>
</comment>
<evidence type="ECO:0000313" key="2">
    <source>
        <dbReference type="Proteomes" id="UP000017170"/>
    </source>
</evidence>